<evidence type="ECO:0000259" key="2">
    <source>
        <dbReference type="PROSITE" id="PS51151"/>
    </source>
</evidence>
<dbReference type="CDD" id="cd14358">
    <property type="entry name" value="UBA_NAC_euk"/>
    <property type="match status" value="1"/>
</dbReference>
<feature type="domain" description="NAC-A/B" evidence="2">
    <location>
        <begin position="223"/>
        <end position="288"/>
    </location>
</feature>
<feature type="region of interest" description="Disordered" evidence="1">
    <location>
        <begin position="171"/>
        <end position="197"/>
    </location>
</feature>
<feature type="compositionally biased region" description="Acidic residues" evidence="1">
    <location>
        <begin position="187"/>
        <end position="197"/>
    </location>
</feature>
<proteinExistence type="predicted"/>
<dbReference type="Gene3D" id="2.20.70.30">
    <property type="entry name" value="Nascent polypeptide-associated complex domain"/>
    <property type="match status" value="1"/>
</dbReference>
<feature type="region of interest" description="Disordered" evidence="1">
    <location>
        <begin position="96"/>
        <end position="115"/>
    </location>
</feature>
<name>A0AA36CCN8_9BILA</name>
<dbReference type="PANTHER" id="PTHR21713">
    <property type="entry name" value="NASCENT POLYPEPTIDE ASSOCIATED COMPLEX ALPHA SUBUNIT-RELATED"/>
    <property type="match status" value="1"/>
</dbReference>
<dbReference type="CDD" id="cd22054">
    <property type="entry name" value="NAC_NACA"/>
    <property type="match status" value="1"/>
</dbReference>
<evidence type="ECO:0000256" key="1">
    <source>
        <dbReference type="SAM" id="MobiDB-lite"/>
    </source>
</evidence>
<dbReference type="Gene3D" id="1.10.8.10">
    <property type="entry name" value="DNA helicase RuvA subunit, C-terminal domain"/>
    <property type="match status" value="1"/>
</dbReference>
<keyword evidence="4" id="KW-1185">Reference proteome</keyword>
<dbReference type="InterPro" id="IPR002715">
    <property type="entry name" value="Nas_poly-pep-assoc_cplx_dom"/>
</dbReference>
<feature type="region of interest" description="Disordered" evidence="1">
    <location>
        <begin position="295"/>
        <end position="330"/>
    </location>
</feature>
<evidence type="ECO:0000313" key="3">
    <source>
        <dbReference type="EMBL" id="CAJ0565905.1"/>
    </source>
</evidence>
<feature type="non-terminal residue" evidence="3">
    <location>
        <position position="365"/>
    </location>
</feature>
<protein>
    <recommendedName>
        <fullName evidence="2">NAC-A/B domain-containing protein</fullName>
    </recommendedName>
</protein>
<gene>
    <name evidence="3" type="ORF">MSPICULIGERA_LOCUS4529</name>
</gene>
<accession>A0AA36CCN8</accession>
<dbReference type="PROSITE" id="PS51151">
    <property type="entry name" value="NAC_AB"/>
    <property type="match status" value="1"/>
</dbReference>
<dbReference type="Pfam" id="PF01849">
    <property type="entry name" value="NAC"/>
    <property type="match status" value="1"/>
</dbReference>
<dbReference type="SMART" id="SM01407">
    <property type="entry name" value="NAC"/>
    <property type="match status" value="1"/>
</dbReference>
<dbReference type="EMBL" id="CATQJA010001128">
    <property type="protein sequence ID" value="CAJ0565905.1"/>
    <property type="molecule type" value="Genomic_DNA"/>
</dbReference>
<sequence length="365" mass="41253">MLNLADEDAERRFVEMSKDDIVQFYAYYLQQPVEPADCVDENDPNACLDLDSFERSMAARYPGLVRQLAELDKKEFPSNKDLERTQKQRRIEQRLLRKERAKQTPPPVNPCERQFFPLPKLTGLAAIPRIDDDLEHERNAAAEVPVLGPEQRALCEQKPQLQYLQQKMAVPKTKPVVKEPEEKVESSDEDPLLGDEEGELNENQKNLANALGGDHAERLAKQSRSEKKARKMFAKLGLKPITGVSRVCIRKSKNILFVINKPDVYKSPTSDTYIVFGEAKIEDLSAQAQMNALDRIKPSEDFETAKPPAPIPEDEDDEGEEDPGNIDNKDIELVMSQATVSRNKAIRALKKSDNDIVNAIMSLTV</sequence>
<dbReference type="InterPro" id="IPR044034">
    <property type="entry name" value="NAC-like_UBA"/>
</dbReference>
<evidence type="ECO:0000313" key="4">
    <source>
        <dbReference type="Proteomes" id="UP001177023"/>
    </source>
</evidence>
<dbReference type="Pfam" id="PF19026">
    <property type="entry name" value="UBA_HYPK"/>
    <property type="match status" value="1"/>
</dbReference>
<dbReference type="InterPro" id="IPR016641">
    <property type="entry name" value="EGD2/NACA0like"/>
</dbReference>
<dbReference type="AlphaFoldDB" id="A0AA36CCN8"/>
<comment type="caution">
    <text evidence="3">The sequence shown here is derived from an EMBL/GenBank/DDBJ whole genome shotgun (WGS) entry which is preliminary data.</text>
</comment>
<feature type="compositionally biased region" description="Acidic residues" evidence="1">
    <location>
        <begin position="312"/>
        <end position="324"/>
    </location>
</feature>
<organism evidence="3 4">
    <name type="scientific">Mesorhabditis spiculigera</name>
    <dbReference type="NCBI Taxonomy" id="96644"/>
    <lineage>
        <taxon>Eukaryota</taxon>
        <taxon>Metazoa</taxon>
        <taxon>Ecdysozoa</taxon>
        <taxon>Nematoda</taxon>
        <taxon>Chromadorea</taxon>
        <taxon>Rhabditida</taxon>
        <taxon>Rhabditina</taxon>
        <taxon>Rhabditomorpha</taxon>
        <taxon>Rhabditoidea</taxon>
        <taxon>Rhabditidae</taxon>
        <taxon>Mesorhabditinae</taxon>
        <taxon>Mesorhabditis</taxon>
    </lineage>
</organism>
<dbReference type="Proteomes" id="UP001177023">
    <property type="component" value="Unassembled WGS sequence"/>
</dbReference>
<feature type="compositionally biased region" description="Basic and acidic residues" evidence="1">
    <location>
        <begin position="176"/>
        <end position="186"/>
    </location>
</feature>
<dbReference type="FunFam" id="2.20.70.30:FF:000002">
    <property type="entry name" value="Nascent polypeptide-associated complex (NAC), alpha subunit"/>
    <property type="match status" value="1"/>
</dbReference>
<reference evidence="3" key="1">
    <citation type="submission" date="2023-06" db="EMBL/GenBank/DDBJ databases">
        <authorList>
            <person name="Delattre M."/>
        </authorList>
    </citation>
    <scope>NUCLEOTIDE SEQUENCE</scope>
    <source>
        <strain evidence="3">AF72</strain>
    </source>
</reference>
<feature type="compositionally biased region" description="Basic and acidic residues" evidence="1">
    <location>
        <begin position="295"/>
        <end position="304"/>
    </location>
</feature>
<dbReference type="GO" id="GO:0005854">
    <property type="term" value="C:nascent polypeptide-associated complex"/>
    <property type="evidence" value="ECO:0007669"/>
    <property type="project" value="InterPro"/>
</dbReference>
<dbReference type="InterPro" id="IPR038187">
    <property type="entry name" value="NAC_A/B_dom_sf"/>
</dbReference>
<dbReference type="FunFam" id="1.10.8.10:FF:000006">
    <property type="entry name" value="Putative nascent polypeptide-associated complex subunit alpha"/>
    <property type="match status" value="1"/>
</dbReference>